<dbReference type="Proteomes" id="UP000254938">
    <property type="component" value="Unassembled WGS sequence"/>
</dbReference>
<dbReference type="EMBL" id="UGKQ01000007">
    <property type="protein sequence ID" value="STS83736.1"/>
    <property type="molecule type" value="Genomic_DNA"/>
</dbReference>
<accession>A0A377TY01</accession>
<dbReference type="AlphaFoldDB" id="A0A377TY01"/>
<name>A0A377TY01_KLEPN</name>
<evidence type="ECO:0000313" key="2">
    <source>
        <dbReference type="EMBL" id="STS83736.1"/>
    </source>
</evidence>
<dbReference type="InterPro" id="IPR046385">
    <property type="entry name" value="DrpB"/>
</dbReference>
<keyword evidence="1" id="KW-1133">Transmembrane helix</keyword>
<proteinExistence type="predicted"/>
<feature type="transmembrane region" description="Helical" evidence="1">
    <location>
        <begin position="13"/>
        <end position="34"/>
    </location>
</feature>
<dbReference type="GO" id="GO:0051301">
    <property type="term" value="P:cell division"/>
    <property type="evidence" value="ECO:0007669"/>
    <property type="project" value="InterPro"/>
</dbReference>
<keyword evidence="1" id="KW-0812">Transmembrane</keyword>
<reference evidence="2 3" key="1">
    <citation type="submission" date="2018-06" db="EMBL/GenBank/DDBJ databases">
        <authorList>
            <consortium name="Pathogen Informatics"/>
            <person name="Doyle S."/>
        </authorList>
    </citation>
    <scope>NUCLEOTIDE SEQUENCE [LARGE SCALE GENOMIC DNA]</scope>
    <source>
        <strain evidence="2 3">NCTC9140</strain>
    </source>
</reference>
<organism evidence="2 3">
    <name type="scientific">Klebsiella pneumoniae</name>
    <dbReference type="NCBI Taxonomy" id="573"/>
    <lineage>
        <taxon>Bacteria</taxon>
        <taxon>Pseudomonadati</taxon>
        <taxon>Pseudomonadota</taxon>
        <taxon>Gammaproteobacteria</taxon>
        <taxon>Enterobacterales</taxon>
        <taxon>Enterobacteriaceae</taxon>
        <taxon>Klebsiella/Raoultella group</taxon>
        <taxon>Klebsiella</taxon>
        <taxon>Klebsiella pneumoniae complex</taxon>
    </lineage>
</organism>
<evidence type="ECO:0000256" key="1">
    <source>
        <dbReference type="SAM" id="Phobius"/>
    </source>
</evidence>
<protein>
    <submittedName>
        <fullName evidence="2">Putative outer membrane protein N</fullName>
    </submittedName>
</protein>
<dbReference type="NCBIfam" id="NF038392">
    <property type="entry name" value="div_DrpB_YedR"/>
    <property type="match status" value="1"/>
</dbReference>
<sequence>MEEQAKRSPGGKLALWALYAFCGYCVWVIVRYWWVVGKIHSVPGASGGG</sequence>
<evidence type="ECO:0000313" key="3">
    <source>
        <dbReference type="Proteomes" id="UP000254938"/>
    </source>
</evidence>
<gene>
    <name evidence="2" type="primary">yedR</name>
    <name evidence="2" type="ORF">NCTC9140_05511</name>
</gene>
<keyword evidence="1" id="KW-0472">Membrane</keyword>